<evidence type="ECO:0000256" key="1">
    <source>
        <dbReference type="ARBA" id="ARBA00004370"/>
    </source>
</evidence>
<keyword evidence="3" id="KW-0813">Transport</keyword>
<evidence type="ECO:0000256" key="8">
    <source>
        <dbReference type="SAM" id="MobiDB-lite"/>
    </source>
</evidence>
<dbReference type="OrthoDB" id="1262810at2759"/>
<dbReference type="Proteomes" id="UP000886520">
    <property type="component" value="Chromosome 8"/>
</dbReference>
<evidence type="ECO:0000313" key="10">
    <source>
        <dbReference type="Proteomes" id="UP000886520"/>
    </source>
</evidence>
<dbReference type="GO" id="GO:0046933">
    <property type="term" value="F:proton-transporting ATP synthase activity, rotational mechanism"/>
    <property type="evidence" value="ECO:0007669"/>
    <property type="project" value="InterPro"/>
</dbReference>
<organism evidence="9 10">
    <name type="scientific">Adiantum capillus-veneris</name>
    <name type="common">Maidenhair fern</name>
    <dbReference type="NCBI Taxonomy" id="13818"/>
    <lineage>
        <taxon>Eukaryota</taxon>
        <taxon>Viridiplantae</taxon>
        <taxon>Streptophyta</taxon>
        <taxon>Embryophyta</taxon>
        <taxon>Tracheophyta</taxon>
        <taxon>Polypodiopsida</taxon>
        <taxon>Polypodiidae</taxon>
        <taxon>Polypodiales</taxon>
        <taxon>Pteridineae</taxon>
        <taxon>Pteridaceae</taxon>
        <taxon>Vittarioideae</taxon>
        <taxon>Adiantum</taxon>
    </lineage>
</organism>
<dbReference type="Gene3D" id="1.10.520.20">
    <property type="entry name" value="N-terminal domain of the delta subunit of the F1F0-ATP synthase"/>
    <property type="match status" value="1"/>
</dbReference>
<dbReference type="InterPro" id="IPR026015">
    <property type="entry name" value="ATP_synth_OSCP/delta_N_sf"/>
</dbReference>
<comment type="similarity">
    <text evidence="2">Belongs to the ATPase delta chain family.</text>
</comment>
<evidence type="ECO:0000256" key="2">
    <source>
        <dbReference type="ARBA" id="ARBA00007046"/>
    </source>
</evidence>
<comment type="caution">
    <text evidence="9">The sequence shown here is derived from an EMBL/GenBank/DDBJ whole genome shotgun (WGS) entry which is preliminary data.</text>
</comment>
<dbReference type="AlphaFoldDB" id="A0A9D4UZ49"/>
<feature type="compositionally biased region" description="Polar residues" evidence="8">
    <location>
        <begin position="7"/>
        <end position="17"/>
    </location>
</feature>
<name>A0A9D4UZ49_ADICA</name>
<keyword evidence="10" id="KW-1185">Reference proteome</keyword>
<dbReference type="PRINTS" id="PR00125">
    <property type="entry name" value="ATPASEDELTA"/>
</dbReference>
<dbReference type="NCBIfam" id="TIGR01145">
    <property type="entry name" value="ATP_synt_delta"/>
    <property type="match status" value="1"/>
</dbReference>
<feature type="compositionally biased region" description="Low complexity" evidence="8">
    <location>
        <begin position="29"/>
        <end position="38"/>
    </location>
</feature>
<keyword evidence="5" id="KW-0406">Ion transport</keyword>
<evidence type="ECO:0000256" key="5">
    <source>
        <dbReference type="ARBA" id="ARBA00023065"/>
    </source>
</evidence>
<dbReference type="HAMAP" id="MF_01416">
    <property type="entry name" value="ATP_synth_delta_bact"/>
    <property type="match status" value="1"/>
</dbReference>
<evidence type="ECO:0000256" key="3">
    <source>
        <dbReference type="ARBA" id="ARBA00022448"/>
    </source>
</evidence>
<dbReference type="PROSITE" id="PS00389">
    <property type="entry name" value="ATPASE_DELTA"/>
    <property type="match status" value="1"/>
</dbReference>
<proteinExistence type="inferred from homology"/>
<dbReference type="InterPro" id="IPR000711">
    <property type="entry name" value="ATPase_OSCP/dsu"/>
</dbReference>
<dbReference type="EMBL" id="JABFUD020000008">
    <property type="protein sequence ID" value="KAI5076521.1"/>
    <property type="molecule type" value="Genomic_DNA"/>
</dbReference>
<sequence>MVVMTDLPSSASGQSQHQKARQSSRRPPRACTARTPSRLAPVAPSVKRIPSIPPLPLARRTVGSCATCGSSHPSLTSSTRKINGGAAATGFGSECLRAKVLEQAGVVGDGKVASRACVVAMAKSATHCYASALAEVGESDENLDSIFADLEKVGPFAKDEKFWKFFTSPVVKDDDKKAVIKTLSKEANLMASTTNLLYLLVTKKRTLILRDLLKEFEVIYNKLTDTEVDLVTSTIEMDKSQLSLIGKKVQSMSGSKNVKLKNIIDPSIIAGFIVRFGEDGFRLIDKSVKGQLEKIASQIESAAKVEFSLDELGSALLTPNTLLDTIHITFGFCHICTEGWTR</sequence>
<keyword evidence="7" id="KW-0066">ATP synthesis</keyword>
<dbReference type="GO" id="GO:0016020">
    <property type="term" value="C:membrane"/>
    <property type="evidence" value="ECO:0007669"/>
    <property type="project" value="UniProtKB-SubCell"/>
</dbReference>
<keyword evidence="4" id="KW-0375">Hydrogen ion transport</keyword>
<dbReference type="Pfam" id="PF00213">
    <property type="entry name" value="OSCP"/>
    <property type="match status" value="1"/>
</dbReference>
<keyword evidence="6" id="KW-0472">Membrane</keyword>
<evidence type="ECO:0000256" key="6">
    <source>
        <dbReference type="ARBA" id="ARBA00023136"/>
    </source>
</evidence>
<dbReference type="PANTHER" id="PTHR11910">
    <property type="entry name" value="ATP SYNTHASE DELTA CHAIN"/>
    <property type="match status" value="1"/>
</dbReference>
<gene>
    <name evidence="9" type="ORF">GOP47_0008586</name>
</gene>
<feature type="compositionally biased region" description="Basic residues" evidence="8">
    <location>
        <begin position="18"/>
        <end position="28"/>
    </location>
</feature>
<reference evidence="9" key="1">
    <citation type="submission" date="2021-01" db="EMBL/GenBank/DDBJ databases">
        <title>Adiantum capillus-veneris genome.</title>
        <authorList>
            <person name="Fang Y."/>
            <person name="Liao Q."/>
        </authorList>
    </citation>
    <scope>NUCLEOTIDE SEQUENCE</scope>
    <source>
        <strain evidence="9">H3</strain>
        <tissue evidence="9">Leaf</tissue>
    </source>
</reference>
<protein>
    <submittedName>
        <fullName evidence="9">Uncharacterized protein</fullName>
    </submittedName>
</protein>
<evidence type="ECO:0000256" key="4">
    <source>
        <dbReference type="ARBA" id="ARBA00022781"/>
    </source>
</evidence>
<feature type="region of interest" description="Disordered" evidence="8">
    <location>
        <begin position="1"/>
        <end position="40"/>
    </location>
</feature>
<accession>A0A9D4UZ49</accession>
<dbReference type="InterPro" id="IPR020781">
    <property type="entry name" value="ATPase_OSCP/d_CS"/>
</dbReference>
<evidence type="ECO:0000256" key="7">
    <source>
        <dbReference type="ARBA" id="ARBA00023310"/>
    </source>
</evidence>
<comment type="subcellular location">
    <subcellularLocation>
        <location evidence="1">Membrane</location>
    </subcellularLocation>
</comment>
<dbReference type="SUPFAM" id="SSF47928">
    <property type="entry name" value="N-terminal domain of the delta subunit of the F1F0-ATP synthase"/>
    <property type="match status" value="1"/>
</dbReference>
<evidence type="ECO:0000313" key="9">
    <source>
        <dbReference type="EMBL" id="KAI5076521.1"/>
    </source>
</evidence>